<keyword evidence="2" id="KW-0843">Virulence</keyword>
<evidence type="ECO:0000256" key="3">
    <source>
        <dbReference type="SAM" id="MobiDB-lite"/>
    </source>
</evidence>
<evidence type="ECO:0000256" key="2">
    <source>
        <dbReference type="ARBA" id="ARBA00023026"/>
    </source>
</evidence>
<name>A0A2J6SBT7_HYAVF</name>
<dbReference type="Gene3D" id="3.10.350.10">
    <property type="entry name" value="LysM domain"/>
    <property type="match status" value="3"/>
</dbReference>
<dbReference type="InterPro" id="IPR018392">
    <property type="entry name" value="LysM"/>
</dbReference>
<feature type="region of interest" description="Disordered" evidence="3">
    <location>
        <begin position="360"/>
        <end position="390"/>
    </location>
</feature>
<dbReference type="AlphaFoldDB" id="A0A2J6SBT7"/>
<feature type="region of interest" description="Disordered" evidence="3">
    <location>
        <begin position="464"/>
        <end position="486"/>
    </location>
</feature>
<dbReference type="PANTHER" id="PTHR34997">
    <property type="entry name" value="AM15"/>
    <property type="match status" value="1"/>
</dbReference>
<organism evidence="5 6">
    <name type="scientific">Hyaloscypha variabilis (strain UAMH 11265 / GT02V1 / F)</name>
    <name type="common">Meliniomyces variabilis</name>
    <dbReference type="NCBI Taxonomy" id="1149755"/>
    <lineage>
        <taxon>Eukaryota</taxon>
        <taxon>Fungi</taxon>
        <taxon>Dikarya</taxon>
        <taxon>Ascomycota</taxon>
        <taxon>Pezizomycotina</taxon>
        <taxon>Leotiomycetes</taxon>
        <taxon>Helotiales</taxon>
        <taxon>Hyaloscyphaceae</taxon>
        <taxon>Hyaloscypha</taxon>
        <taxon>Hyaloscypha variabilis</taxon>
    </lineage>
</organism>
<feature type="domain" description="LysM" evidence="4">
    <location>
        <begin position="298"/>
        <end position="350"/>
    </location>
</feature>
<dbReference type="PROSITE" id="PS51782">
    <property type="entry name" value="LYSM"/>
    <property type="match status" value="2"/>
</dbReference>
<evidence type="ECO:0000313" key="5">
    <source>
        <dbReference type="EMBL" id="PMD48231.1"/>
    </source>
</evidence>
<proteinExistence type="predicted"/>
<dbReference type="EMBL" id="KZ613937">
    <property type="protein sequence ID" value="PMD48231.1"/>
    <property type="molecule type" value="Genomic_DNA"/>
</dbReference>
<dbReference type="GO" id="GO:0008061">
    <property type="term" value="F:chitin binding"/>
    <property type="evidence" value="ECO:0007669"/>
    <property type="project" value="UniProtKB-KW"/>
</dbReference>
<dbReference type="InterPro" id="IPR052210">
    <property type="entry name" value="LysM1-like"/>
</dbReference>
<keyword evidence="6" id="KW-1185">Reference proteome</keyword>
<dbReference type="CDD" id="cd00118">
    <property type="entry name" value="LysM"/>
    <property type="match status" value="1"/>
</dbReference>
<dbReference type="Proteomes" id="UP000235786">
    <property type="component" value="Unassembled WGS sequence"/>
</dbReference>
<dbReference type="InterPro" id="IPR036779">
    <property type="entry name" value="LysM_dom_sf"/>
</dbReference>
<protein>
    <recommendedName>
        <fullName evidence="4">LysM domain-containing protein</fullName>
    </recommendedName>
</protein>
<keyword evidence="1" id="KW-0147">Chitin-binding</keyword>
<accession>A0A2J6SBT7</accession>
<evidence type="ECO:0000256" key="1">
    <source>
        <dbReference type="ARBA" id="ARBA00022669"/>
    </source>
</evidence>
<reference evidence="5 6" key="1">
    <citation type="submission" date="2016-04" db="EMBL/GenBank/DDBJ databases">
        <title>A degradative enzymes factory behind the ericoid mycorrhizal symbiosis.</title>
        <authorList>
            <consortium name="DOE Joint Genome Institute"/>
            <person name="Martino E."/>
            <person name="Morin E."/>
            <person name="Grelet G."/>
            <person name="Kuo A."/>
            <person name="Kohler A."/>
            <person name="Daghino S."/>
            <person name="Barry K."/>
            <person name="Choi C."/>
            <person name="Cichocki N."/>
            <person name="Clum A."/>
            <person name="Copeland A."/>
            <person name="Hainaut M."/>
            <person name="Haridas S."/>
            <person name="Labutti K."/>
            <person name="Lindquist E."/>
            <person name="Lipzen A."/>
            <person name="Khouja H.-R."/>
            <person name="Murat C."/>
            <person name="Ohm R."/>
            <person name="Olson A."/>
            <person name="Spatafora J."/>
            <person name="Veneault-Fourrey C."/>
            <person name="Henrissat B."/>
            <person name="Grigoriev I."/>
            <person name="Martin F."/>
            <person name="Perotto S."/>
        </authorList>
    </citation>
    <scope>NUCLEOTIDE SEQUENCE [LARGE SCALE GENOMIC DNA]</scope>
    <source>
        <strain evidence="5 6">F</strain>
    </source>
</reference>
<sequence length="549" mass="58433">MYPTVDPVSLATALNISMDCLDALNTTLPCDPILLDMAQTVENYWWEADNVTTLCNASCFVAVQDWDADVQARCYYDTLVAYNTIVPASSVSGRYWDGVQFACLTSGNATEPDGWYSDDDTSWCIIDSQNWVGSDFIKPNCTTDPTNAFCSDPTNLDVESTRIANLYGNDVLCSECFIQTMYQRVISPYLPDHDFSDYLIGEYLDILDVCNYTNAMPELIIRALPDYSMAMPPPVNLTNVASDTVCTGQTIVTSTLSPNANCNSLSQAFNAATGDVQTATGNTNCTTLKTSFCLQQPCTLRLVPNNATCDSLSASFSTANLTVTSVQLLNWNPNINGLCDSLTVGDYVCASVPGGSYVPPVPPAGSANDGGQQRGGGDGSAALNKTTSIPSPIQSGVTTAGCKLFGQAPAGDYCYNFAQEFNIPLDQFYLWNPVLGAGGAKCSTNFWAGNWYCVSGPASAASSTSTSTSTTATPTSTAPAVPSPTQTGITPNCNKWAAASGTDYCYIFAQEHGITTDQLYAWNTVLGSGGSNCSTSLWKGYYYCIGVSG</sequence>
<dbReference type="STRING" id="1149755.A0A2J6SBT7"/>
<feature type="compositionally biased region" description="Low complexity" evidence="3">
    <location>
        <begin position="464"/>
        <end position="485"/>
    </location>
</feature>
<evidence type="ECO:0000313" key="6">
    <source>
        <dbReference type="Proteomes" id="UP000235786"/>
    </source>
</evidence>
<dbReference type="OrthoDB" id="5985073at2759"/>
<feature type="domain" description="LysM" evidence="4">
    <location>
        <begin position="495"/>
        <end position="545"/>
    </location>
</feature>
<gene>
    <name evidence="5" type="ORF">L207DRAFT_574910</name>
</gene>
<evidence type="ECO:0000259" key="4">
    <source>
        <dbReference type="PROSITE" id="PS51782"/>
    </source>
</evidence>
<feature type="compositionally biased region" description="Low complexity" evidence="3">
    <location>
        <begin position="360"/>
        <end position="371"/>
    </location>
</feature>
<dbReference type="PANTHER" id="PTHR34997:SF1">
    <property type="entry name" value="PEPTIDOGLYCAN-BINDING LYSIN DOMAIN"/>
    <property type="match status" value="1"/>
</dbReference>